<reference evidence="2 3" key="1">
    <citation type="journal article" date="2019" name="Int. J. Syst. Evol. Microbiol.">
        <title>The Global Catalogue of Microorganisms (GCM) 10K type strain sequencing project: providing services to taxonomists for standard genome sequencing and annotation.</title>
        <authorList>
            <consortium name="The Broad Institute Genomics Platform"/>
            <consortium name="The Broad Institute Genome Sequencing Center for Infectious Disease"/>
            <person name="Wu L."/>
            <person name="Ma J."/>
        </authorList>
    </citation>
    <scope>NUCLEOTIDE SEQUENCE [LARGE SCALE GENOMIC DNA]</scope>
    <source>
        <strain evidence="2 3">WLHS5</strain>
    </source>
</reference>
<dbReference type="EMBL" id="JBHSFA010000011">
    <property type="protein sequence ID" value="MFC4544363.1"/>
    <property type="molecule type" value="Genomic_DNA"/>
</dbReference>
<keyword evidence="3" id="KW-1185">Reference proteome</keyword>
<sequence>MNRSEKHQTAIVGLAIAVAAVLHEPLVPLALVFGPLLELRPTRSGATAGRNPAAGRRLVSSA</sequence>
<accession>A0ABD5PV25</accession>
<evidence type="ECO:0000256" key="1">
    <source>
        <dbReference type="SAM" id="MobiDB-lite"/>
    </source>
</evidence>
<name>A0ABD5PV25_9EURY</name>
<dbReference type="AlphaFoldDB" id="A0ABD5PV25"/>
<organism evidence="2 3">
    <name type="scientific">Halosolutus amylolyticus</name>
    <dbReference type="NCBI Taxonomy" id="2932267"/>
    <lineage>
        <taxon>Archaea</taxon>
        <taxon>Methanobacteriati</taxon>
        <taxon>Methanobacteriota</taxon>
        <taxon>Stenosarchaea group</taxon>
        <taxon>Halobacteria</taxon>
        <taxon>Halobacteriales</taxon>
        <taxon>Natrialbaceae</taxon>
        <taxon>Halosolutus</taxon>
    </lineage>
</organism>
<evidence type="ECO:0000313" key="2">
    <source>
        <dbReference type="EMBL" id="MFC4544363.1"/>
    </source>
</evidence>
<evidence type="ECO:0000313" key="3">
    <source>
        <dbReference type="Proteomes" id="UP001595898"/>
    </source>
</evidence>
<protein>
    <submittedName>
        <fullName evidence="2">Uncharacterized protein</fullName>
    </submittedName>
</protein>
<dbReference type="Proteomes" id="UP001595898">
    <property type="component" value="Unassembled WGS sequence"/>
</dbReference>
<feature type="region of interest" description="Disordered" evidence="1">
    <location>
        <begin position="42"/>
        <end position="62"/>
    </location>
</feature>
<proteinExistence type="predicted"/>
<comment type="caution">
    <text evidence="2">The sequence shown here is derived from an EMBL/GenBank/DDBJ whole genome shotgun (WGS) entry which is preliminary data.</text>
</comment>
<dbReference type="RefSeq" id="WP_250141097.1">
    <property type="nucleotide sequence ID" value="NZ_JALIQP010000003.1"/>
</dbReference>
<gene>
    <name evidence="2" type="ORF">ACFO5R_20750</name>
</gene>